<name>A0A417YMQ4_9BACI</name>
<evidence type="ECO:0008006" key="3">
    <source>
        <dbReference type="Google" id="ProtNLM"/>
    </source>
</evidence>
<protein>
    <recommendedName>
        <fullName evidence="3">DNA alkylation repair protein</fullName>
    </recommendedName>
</protein>
<evidence type="ECO:0000313" key="1">
    <source>
        <dbReference type="EMBL" id="RHW34583.1"/>
    </source>
</evidence>
<reference evidence="1 2" key="1">
    <citation type="journal article" date="2007" name="Int. J. Syst. Evol. Microbiol.">
        <title>Oceanobacillus profundus sp. nov., isolated from a deep-sea sediment core.</title>
        <authorList>
            <person name="Kim Y.G."/>
            <person name="Choi D.H."/>
            <person name="Hyun S."/>
            <person name="Cho B.C."/>
        </authorList>
    </citation>
    <scope>NUCLEOTIDE SEQUENCE [LARGE SCALE GENOMIC DNA]</scope>
    <source>
        <strain evidence="1 2">DSM 18246</strain>
    </source>
</reference>
<evidence type="ECO:0000313" key="2">
    <source>
        <dbReference type="Proteomes" id="UP000285456"/>
    </source>
</evidence>
<dbReference type="Gene3D" id="1.25.40.290">
    <property type="entry name" value="ARM repeat domains"/>
    <property type="match status" value="1"/>
</dbReference>
<dbReference type="Proteomes" id="UP000285456">
    <property type="component" value="Unassembled WGS sequence"/>
</dbReference>
<dbReference type="RefSeq" id="WP_118888807.1">
    <property type="nucleotide sequence ID" value="NZ_JAUOPF010000005.1"/>
</dbReference>
<dbReference type="InterPro" id="IPR016024">
    <property type="entry name" value="ARM-type_fold"/>
</dbReference>
<organism evidence="1 2">
    <name type="scientific">Oceanobacillus profundus</name>
    <dbReference type="NCBI Taxonomy" id="372463"/>
    <lineage>
        <taxon>Bacteria</taxon>
        <taxon>Bacillati</taxon>
        <taxon>Bacillota</taxon>
        <taxon>Bacilli</taxon>
        <taxon>Bacillales</taxon>
        <taxon>Bacillaceae</taxon>
        <taxon>Oceanobacillus</taxon>
    </lineage>
</organism>
<sequence length="260" mass="30320">MSGYTPLKYYFDRELALRLAYLIQAQYPHFTKKSFVDTVAIEVENIELKARVEVIADTLKQHLPTDYKEALAVLLKILGPENNTEEGMFTKGYFLMPIAKFVESYGLEHFDLSLNAIYEITKRHTSEYAIRPYLHADTDRCMAYFQDWIKDPNSHVRRLVSEGTRPRLPWAKKIPPLKDNVQYNLRLLENLMHDSSRYVQKSVANHMNDLTKENPEAVLKWIQRLISDSNGINPKIIKNGLRTLIKSKDEHALELLRQVE</sequence>
<proteinExistence type="predicted"/>
<dbReference type="InterPro" id="IPR014825">
    <property type="entry name" value="DNA_alkylation"/>
</dbReference>
<accession>A0A417YMQ4</accession>
<keyword evidence="2" id="KW-1185">Reference proteome</keyword>
<gene>
    <name evidence="1" type="ORF">D1B32_05335</name>
</gene>
<comment type="caution">
    <text evidence="1">The sequence shown here is derived from an EMBL/GenBank/DDBJ whole genome shotgun (WGS) entry which is preliminary data.</text>
</comment>
<dbReference type="SUPFAM" id="SSF48371">
    <property type="entry name" value="ARM repeat"/>
    <property type="match status" value="1"/>
</dbReference>
<dbReference type="AlphaFoldDB" id="A0A417YMQ4"/>
<dbReference type="OrthoDB" id="9797162at2"/>
<dbReference type="EMBL" id="QWEH01000002">
    <property type="protein sequence ID" value="RHW34583.1"/>
    <property type="molecule type" value="Genomic_DNA"/>
</dbReference>
<dbReference type="Pfam" id="PF08713">
    <property type="entry name" value="DNA_alkylation"/>
    <property type="match status" value="1"/>
</dbReference>